<keyword evidence="2" id="KW-0479">Metal-binding</keyword>
<evidence type="ECO:0000256" key="4">
    <source>
        <dbReference type="ARBA" id="ARBA00022833"/>
    </source>
</evidence>
<dbReference type="InterPro" id="IPR020058">
    <property type="entry name" value="Glu/Gln-tRNA-synth_Ib_cat-dom"/>
</dbReference>
<protein>
    <submittedName>
        <fullName evidence="9">Glutamyl-tRNA synthetase</fullName>
    </submittedName>
</protein>
<evidence type="ECO:0000256" key="5">
    <source>
        <dbReference type="ARBA" id="ARBA00022840"/>
    </source>
</evidence>
<dbReference type="PANTHER" id="PTHR43311:SF1">
    <property type="entry name" value="GLUTAMYL-Q TRNA(ASP) SYNTHETASE"/>
    <property type="match status" value="1"/>
</dbReference>
<keyword evidence="6 7" id="KW-0030">Aminoacyl-tRNA synthetase</keyword>
<evidence type="ECO:0000256" key="7">
    <source>
        <dbReference type="RuleBase" id="RU363037"/>
    </source>
</evidence>
<dbReference type="InterPro" id="IPR049940">
    <property type="entry name" value="GluQ/Sye"/>
</dbReference>
<comment type="similarity">
    <text evidence="7">Belongs to the class-I aminoacyl-tRNA synthetase family.</text>
</comment>
<dbReference type="InterPro" id="IPR000924">
    <property type="entry name" value="Glu/Gln-tRNA-synth"/>
</dbReference>
<accession>A0A1H9CFT6</accession>
<evidence type="ECO:0000313" key="10">
    <source>
        <dbReference type="Proteomes" id="UP000199021"/>
    </source>
</evidence>
<evidence type="ECO:0000256" key="1">
    <source>
        <dbReference type="ARBA" id="ARBA00022598"/>
    </source>
</evidence>
<dbReference type="STRING" id="478744.SAMN05444359_104181"/>
<keyword evidence="4" id="KW-0862">Zinc</keyword>
<keyword evidence="7" id="KW-0648">Protein biosynthesis</keyword>
<dbReference type="GO" id="GO:0005524">
    <property type="term" value="F:ATP binding"/>
    <property type="evidence" value="ECO:0007669"/>
    <property type="project" value="UniProtKB-KW"/>
</dbReference>
<evidence type="ECO:0000256" key="3">
    <source>
        <dbReference type="ARBA" id="ARBA00022741"/>
    </source>
</evidence>
<evidence type="ECO:0000256" key="2">
    <source>
        <dbReference type="ARBA" id="ARBA00022723"/>
    </source>
</evidence>
<evidence type="ECO:0000259" key="8">
    <source>
        <dbReference type="Pfam" id="PF00749"/>
    </source>
</evidence>
<name>A0A1H9CFT6_9BACT</name>
<dbReference type="GO" id="GO:0006424">
    <property type="term" value="P:glutamyl-tRNA aminoacylation"/>
    <property type="evidence" value="ECO:0007669"/>
    <property type="project" value="TreeGrafter"/>
</dbReference>
<dbReference type="SUPFAM" id="SSF52374">
    <property type="entry name" value="Nucleotidylyl transferase"/>
    <property type="match status" value="1"/>
</dbReference>
<dbReference type="AlphaFoldDB" id="A0A1H9CFT6"/>
<keyword evidence="1 7" id="KW-0436">Ligase</keyword>
<dbReference type="PRINTS" id="PR00987">
    <property type="entry name" value="TRNASYNTHGLU"/>
</dbReference>
<evidence type="ECO:0000313" key="9">
    <source>
        <dbReference type="EMBL" id="SEQ00029.1"/>
    </source>
</evidence>
<dbReference type="Proteomes" id="UP000199021">
    <property type="component" value="Unassembled WGS sequence"/>
</dbReference>
<dbReference type="Gene3D" id="3.40.50.620">
    <property type="entry name" value="HUPs"/>
    <property type="match status" value="1"/>
</dbReference>
<feature type="domain" description="Glutamyl/glutaminyl-tRNA synthetase class Ib catalytic" evidence="8">
    <location>
        <begin position="6"/>
        <end position="118"/>
    </location>
</feature>
<proteinExistence type="inferred from homology"/>
<dbReference type="Pfam" id="PF00749">
    <property type="entry name" value="tRNA-synt_1c"/>
    <property type="match status" value="2"/>
</dbReference>
<dbReference type="OrthoDB" id="9807503at2"/>
<keyword evidence="10" id="KW-1185">Reference proteome</keyword>
<dbReference type="InterPro" id="IPR014729">
    <property type="entry name" value="Rossmann-like_a/b/a_fold"/>
</dbReference>
<dbReference type="PANTHER" id="PTHR43311">
    <property type="entry name" value="GLUTAMATE--TRNA LIGASE"/>
    <property type="match status" value="1"/>
</dbReference>
<keyword evidence="5 7" id="KW-0067">ATP-binding</keyword>
<evidence type="ECO:0000256" key="6">
    <source>
        <dbReference type="ARBA" id="ARBA00023146"/>
    </source>
</evidence>
<dbReference type="GO" id="GO:0005829">
    <property type="term" value="C:cytosol"/>
    <property type="evidence" value="ECO:0007669"/>
    <property type="project" value="TreeGrafter"/>
</dbReference>
<organism evidence="9 10">
    <name type="scientific">Neolewinella agarilytica</name>
    <dbReference type="NCBI Taxonomy" id="478744"/>
    <lineage>
        <taxon>Bacteria</taxon>
        <taxon>Pseudomonadati</taxon>
        <taxon>Bacteroidota</taxon>
        <taxon>Saprospiria</taxon>
        <taxon>Saprospirales</taxon>
        <taxon>Lewinellaceae</taxon>
        <taxon>Neolewinella</taxon>
    </lineage>
</organism>
<reference evidence="10" key="1">
    <citation type="submission" date="2016-10" db="EMBL/GenBank/DDBJ databases">
        <authorList>
            <person name="Varghese N."/>
            <person name="Submissions S."/>
        </authorList>
    </citation>
    <scope>NUCLEOTIDE SEQUENCE [LARGE SCALE GENOMIC DNA]</scope>
    <source>
        <strain evidence="10">DSM 24740</strain>
    </source>
</reference>
<dbReference type="RefSeq" id="WP_090166109.1">
    <property type="nucleotide sequence ID" value="NZ_FOFB01000004.1"/>
</dbReference>
<sequence>MQDAPVISRLAPTPSGFLHQGNAANFALNARLAGSAGRLYLRIDDLDRGRFREEYLVDIFRVIDWLGITVTDGPGSPEDFHARWSQQFRLKDYEEALLSLRGHPLLFACPCSRKELAQGDHAYGCLSGKISLDAEGVAWRINTRELASVFVPDLVQPKSFTVDLHQEMPDFAVRKKDGKPSYQTACVADDVLFNVNRVGRGEDLLASTAAQAVLSDLLGYGSLFDRIAFLHHPLVSKPGGEKLSKSAGARGVSTLESLRPEDIFVLAESWMKQPY</sequence>
<feature type="domain" description="Glutamyl/glutaminyl-tRNA synthetase class Ib catalytic" evidence="8">
    <location>
        <begin position="162"/>
        <end position="248"/>
    </location>
</feature>
<dbReference type="InParanoid" id="A0A1H9CFT6"/>
<dbReference type="GO" id="GO:0004818">
    <property type="term" value="F:glutamate-tRNA ligase activity"/>
    <property type="evidence" value="ECO:0007669"/>
    <property type="project" value="TreeGrafter"/>
</dbReference>
<gene>
    <name evidence="9" type="ORF">SAMN05444359_104181</name>
</gene>
<keyword evidence="3 7" id="KW-0547">Nucleotide-binding</keyword>
<dbReference type="EMBL" id="FOFB01000004">
    <property type="protein sequence ID" value="SEQ00029.1"/>
    <property type="molecule type" value="Genomic_DNA"/>
</dbReference>